<keyword evidence="13" id="KW-0407">Ion channel</keyword>
<evidence type="ECO:0000259" key="18">
    <source>
        <dbReference type="Pfam" id="PF04678"/>
    </source>
</evidence>
<evidence type="ECO:0000256" key="15">
    <source>
        <dbReference type="SAM" id="MobiDB-lite"/>
    </source>
</evidence>
<evidence type="ECO:0000256" key="17">
    <source>
        <dbReference type="SAM" id="SignalP"/>
    </source>
</evidence>
<dbReference type="Pfam" id="PF04678">
    <property type="entry name" value="MCU"/>
    <property type="match status" value="1"/>
</dbReference>
<dbReference type="AlphaFoldDB" id="A0A978VVM0"/>
<evidence type="ECO:0000256" key="13">
    <source>
        <dbReference type="ARBA" id="ARBA00023303"/>
    </source>
</evidence>
<keyword evidence="3" id="KW-0813">Transport</keyword>
<reference evidence="19" key="1">
    <citation type="journal article" date="2021" name="Front. Plant Sci.">
        <title>Chromosome-Scale Genome Assembly for Chinese Sour Jujube and Insights Into Its Genome Evolution and Domestication Signature.</title>
        <authorList>
            <person name="Shen L.-Y."/>
            <person name="Luo H."/>
            <person name="Wang X.-L."/>
            <person name="Wang X.-M."/>
            <person name="Qiu X.-J."/>
            <person name="Liu H."/>
            <person name="Zhou S.-S."/>
            <person name="Jia K.-H."/>
            <person name="Nie S."/>
            <person name="Bao Y.-T."/>
            <person name="Zhang R.-G."/>
            <person name="Yun Q.-Z."/>
            <person name="Chai Y.-H."/>
            <person name="Lu J.-Y."/>
            <person name="Li Y."/>
            <person name="Zhao S.-W."/>
            <person name="Mao J.-F."/>
            <person name="Jia S.-G."/>
            <person name="Mao Y.-M."/>
        </authorList>
    </citation>
    <scope>NUCLEOTIDE SEQUENCE</scope>
    <source>
        <strain evidence="19">AT0</strain>
        <tissue evidence="19">Leaf</tissue>
    </source>
</reference>
<evidence type="ECO:0000256" key="8">
    <source>
        <dbReference type="ARBA" id="ARBA00022837"/>
    </source>
</evidence>
<feature type="signal peptide" evidence="17">
    <location>
        <begin position="1"/>
        <end position="21"/>
    </location>
</feature>
<evidence type="ECO:0000256" key="16">
    <source>
        <dbReference type="SAM" id="Phobius"/>
    </source>
</evidence>
<evidence type="ECO:0000256" key="12">
    <source>
        <dbReference type="ARBA" id="ARBA00023136"/>
    </source>
</evidence>
<feature type="transmembrane region" description="Helical" evidence="16">
    <location>
        <begin position="188"/>
        <end position="209"/>
    </location>
</feature>
<evidence type="ECO:0000256" key="10">
    <source>
        <dbReference type="ARBA" id="ARBA00023065"/>
    </source>
</evidence>
<evidence type="ECO:0000313" key="20">
    <source>
        <dbReference type="Proteomes" id="UP000813462"/>
    </source>
</evidence>
<keyword evidence="4" id="KW-0109">Calcium transport</keyword>
<feature type="region of interest" description="Disordered" evidence="15">
    <location>
        <begin position="75"/>
        <end position="99"/>
    </location>
</feature>
<keyword evidence="6 16" id="KW-0812">Transmembrane</keyword>
<keyword evidence="8" id="KW-0106">Calcium</keyword>
<proteinExistence type="inferred from homology"/>
<dbReference type="PANTHER" id="PTHR13462:SF10">
    <property type="entry name" value="CALCIUM UNIPORTER PROTEIN, MITOCHONDRIAL"/>
    <property type="match status" value="1"/>
</dbReference>
<evidence type="ECO:0000256" key="3">
    <source>
        <dbReference type="ARBA" id="ARBA00022448"/>
    </source>
</evidence>
<keyword evidence="5" id="KW-0107">Calcium channel</keyword>
<keyword evidence="17" id="KW-0732">Signal</keyword>
<keyword evidence="9 16" id="KW-1133">Transmembrane helix</keyword>
<dbReference type="GO" id="GO:0051560">
    <property type="term" value="P:mitochondrial calcium ion homeostasis"/>
    <property type="evidence" value="ECO:0007669"/>
    <property type="project" value="InterPro"/>
</dbReference>
<evidence type="ECO:0000256" key="1">
    <source>
        <dbReference type="ARBA" id="ARBA00004448"/>
    </source>
</evidence>
<gene>
    <name evidence="19" type="ORF">FEM48_Zijuj02G0120600</name>
</gene>
<dbReference type="GO" id="GO:0036444">
    <property type="term" value="P:calcium import into the mitochondrion"/>
    <property type="evidence" value="ECO:0007669"/>
    <property type="project" value="TreeGrafter"/>
</dbReference>
<dbReference type="EMBL" id="JAEACU010000002">
    <property type="protein sequence ID" value="KAH7542865.1"/>
    <property type="molecule type" value="Genomic_DNA"/>
</dbReference>
<organism evidence="19 20">
    <name type="scientific">Ziziphus jujuba var. spinosa</name>
    <dbReference type="NCBI Taxonomy" id="714518"/>
    <lineage>
        <taxon>Eukaryota</taxon>
        <taxon>Viridiplantae</taxon>
        <taxon>Streptophyta</taxon>
        <taxon>Embryophyta</taxon>
        <taxon>Tracheophyta</taxon>
        <taxon>Spermatophyta</taxon>
        <taxon>Magnoliopsida</taxon>
        <taxon>eudicotyledons</taxon>
        <taxon>Gunneridae</taxon>
        <taxon>Pentapetalae</taxon>
        <taxon>rosids</taxon>
        <taxon>fabids</taxon>
        <taxon>Rosales</taxon>
        <taxon>Rhamnaceae</taxon>
        <taxon>Paliureae</taxon>
        <taxon>Ziziphus</taxon>
    </lineage>
</organism>
<feature type="compositionally biased region" description="Low complexity" evidence="15">
    <location>
        <begin position="75"/>
        <end position="86"/>
    </location>
</feature>
<feature type="transmembrane region" description="Helical" evidence="16">
    <location>
        <begin position="300"/>
        <end position="319"/>
    </location>
</feature>
<evidence type="ECO:0000256" key="4">
    <source>
        <dbReference type="ARBA" id="ARBA00022568"/>
    </source>
</evidence>
<dbReference type="GO" id="GO:0005262">
    <property type="term" value="F:calcium channel activity"/>
    <property type="evidence" value="ECO:0007669"/>
    <property type="project" value="UniProtKB-KW"/>
</dbReference>
<keyword evidence="10" id="KW-0406">Ion transport</keyword>
<sequence>MWRRWWCFGVRLLKQSAVGHGFHTMNQIPFPSSSSSATCSCRLLDCIPMGIERRGLAGRVGLCFPALWFVGSTRTFSSDTSSSADTTKSKCNDEDDNGNGKVVGEGEAISFAEAKRLMRLVNVDALRSKLGAEGKEVIKYCELLQACESVGLARSPAEAAAFARVLDEAGVVLLFRDKVYLHPDKVKIFSTLFLLLLLFLNSQWLFSCISKSTILESNKTKKLDRVLNFVKESLFKVLITIDLVYQGASYPCNIQVVDMVRNAVPLALVSDDDPIRRELKVLQKLKEDIDVQAHKQVRRVLWSGLGLAMLQVGLFFRLTFWEFSWDVMEPIAFFTTTSGLVIGYAYFLLTSRDPTYQDLMKRLFLSRQRKLLKKHNFDVQRFKEIQRTCRTPLDANASIKNRVGVELELDDCLSKD</sequence>
<dbReference type="Proteomes" id="UP000813462">
    <property type="component" value="Unassembled WGS sequence"/>
</dbReference>
<evidence type="ECO:0000256" key="7">
    <source>
        <dbReference type="ARBA" id="ARBA00022792"/>
    </source>
</evidence>
<accession>A0A978VVM0</accession>
<dbReference type="InterPro" id="IPR039055">
    <property type="entry name" value="MCU_fam"/>
</dbReference>
<comment type="similarity">
    <text evidence="2">Belongs to the MCU (TC 1.A.77) family.</text>
</comment>
<name>A0A978VVM0_ZIZJJ</name>
<evidence type="ECO:0000256" key="2">
    <source>
        <dbReference type="ARBA" id="ARBA00005653"/>
    </source>
</evidence>
<evidence type="ECO:0000256" key="11">
    <source>
        <dbReference type="ARBA" id="ARBA00023128"/>
    </source>
</evidence>
<keyword evidence="11" id="KW-0496">Mitochondrion</keyword>
<comment type="subcellular location">
    <subcellularLocation>
        <location evidence="1">Mitochondrion inner membrane</location>
        <topology evidence="1">Multi-pass membrane protein</topology>
    </subcellularLocation>
</comment>
<protein>
    <recommendedName>
        <fullName evidence="18">Calcium uniporter protein C-terminal domain-containing protein</fullName>
    </recommendedName>
</protein>
<evidence type="ECO:0000256" key="5">
    <source>
        <dbReference type="ARBA" id="ARBA00022673"/>
    </source>
</evidence>
<evidence type="ECO:0000256" key="9">
    <source>
        <dbReference type="ARBA" id="ARBA00022989"/>
    </source>
</evidence>
<feature type="chain" id="PRO_5037585411" description="Calcium uniporter protein C-terminal domain-containing protein" evidence="17">
    <location>
        <begin position="22"/>
        <end position="416"/>
    </location>
</feature>
<evidence type="ECO:0000256" key="6">
    <source>
        <dbReference type="ARBA" id="ARBA00022692"/>
    </source>
</evidence>
<evidence type="ECO:0000313" key="19">
    <source>
        <dbReference type="EMBL" id="KAH7542865.1"/>
    </source>
</evidence>
<keyword evidence="7" id="KW-0999">Mitochondrion inner membrane</keyword>
<comment type="catalytic activity">
    <reaction evidence="14">
        <text>Ca(2+)(in) = Ca(2+)(out)</text>
        <dbReference type="Rhea" id="RHEA:29671"/>
        <dbReference type="ChEBI" id="CHEBI:29108"/>
    </reaction>
</comment>
<evidence type="ECO:0000256" key="14">
    <source>
        <dbReference type="ARBA" id="ARBA00036634"/>
    </source>
</evidence>
<feature type="transmembrane region" description="Helical" evidence="16">
    <location>
        <begin position="331"/>
        <end position="349"/>
    </location>
</feature>
<keyword evidence="12 16" id="KW-0472">Membrane</keyword>
<dbReference type="InterPro" id="IPR006769">
    <property type="entry name" value="MCU_C"/>
</dbReference>
<dbReference type="GO" id="GO:0015292">
    <property type="term" value="F:uniporter activity"/>
    <property type="evidence" value="ECO:0007669"/>
    <property type="project" value="TreeGrafter"/>
</dbReference>
<comment type="caution">
    <text evidence="19">The sequence shown here is derived from an EMBL/GenBank/DDBJ whole genome shotgun (WGS) entry which is preliminary data.</text>
</comment>
<dbReference type="GO" id="GO:1990246">
    <property type="term" value="C:uniplex complex"/>
    <property type="evidence" value="ECO:0007669"/>
    <property type="project" value="TreeGrafter"/>
</dbReference>
<feature type="domain" description="Calcium uniporter protein C-terminal" evidence="18">
    <location>
        <begin position="158"/>
        <end position="384"/>
    </location>
</feature>
<dbReference type="PANTHER" id="PTHR13462">
    <property type="entry name" value="CALCIUM UNIPORTER PROTEIN, MITOCHONDRIAL"/>
    <property type="match status" value="1"/>
</dbReference>